<feature type="domain" description="MaoC-like" evidence="1">
    <location>
        <begin position="16"/>
        <end position="128"/>
    </location>
</feature>
<dbReference type="InterPro" id="IPR029069">
    <property type="entry name" value="HotDog_dom_sf"/>
</dbReference>
<dbReference type="InterPro" id="IPR002539">
    <property type="entry name" value="MaoC-like_dom"/>
</dbReference>
<dbReference type="Pfam" id="PF01575">
    <property type="entry name" value="MaoC_dehydratas"/>
    <property type="match status" value="1"/>
</dbReference>
<proteinExistence type="predicted"/>
<accession>A0AAE2ZMY7</accession>
<dbReference type="PANTHER" id="PTHR42993:SF1">
    <property type="entry name" value="MAOC-LIKE DEHYDRATASE DOMAIN-CONTAINING PROTEIN"/>
    <property type="match status" value="1"/>
</dbReference>
<dbReference type="InterPro" id="IPR039375">
    <property type="entry name" value="NodN-like"/>
</dbReference>
<organism evidence="2 3">
    <name type="scientific">Flavimaribacter sediminis</name>
    <dbReference type="NCBI Taxonomy" id="2865987"/>
    <lineage>
        <taxon>Bacteria</taxon>
        <taxon>Pseudomonadati</taxon>
        <taxon>Pseudomonadota</taxon>
        <taxon>Alphaproteobacteria</taxon>
        <taxon>Hyphomicrobiales</taxon>
        <taxon>Rhizobiaceae</taxon>
        <taxon>Flavimaribacter</taxon>
    </lineage>
</organism>
<keyword evidence="3" id="KW-1185">Reference proteome</keyword>
<dbReference type="EMBL" id="JAICBX010000001">
    <property type="protein sequence ID" value="MBW8636317.1"/>
    <property type="molecule type" value="Genomic_DNA"/>
</dbReference>
<dbReference type="RefSeq" id="WP_220227010.1">
    <property type="nucleotide sequence ID" value="NZ_JAICBX010000001.1"/>
</dbReference>
<dbReference type="Gene3D" id="3.10.129.10">
    <property type="entry name" value="Hotdog Thioesterase"/>
    <property type="match status" value="1"/>
</dbReference>
<dbReference type="CDD" id="cd03450">
    <property type="entry name" value="NodN"/>
    <property type="match status" value="1"/>
</dbReference>
<dbReference type="SUPFAM" id="SSF54637">
    <property type="entry name" value="Thioesterase/thiol ester dehydrase-isomerase"/>
    <property type="match status" value="1"/>
</dbReference>
<evidence type="ECO:0000313" key="2">
    <source>
        <dbReference type="EMBL" id="MBW8636317.1"/>
    </source>
</evidence>
<name>A0AAE2ZMY7_9HYPH</name>
<evidence type="ECO:0000313" key="3">
    <source>
        <dbReference type="Proteomes" id="UP001196509"/>
    </source>
</evidence>
<dbReference type="Proteomes" id="UP001196509">
    <property type="component" value="Unassembled WGS sequence"/>
</dbReference>
<reference evidence="2" key="1">
    <citation type="submission" date="2021-08" db="EMBL/GenBank/DDBJ databases">
        <title>Hoeflea bacterium WL0058 sp. nov., isolated from the sediment.</title>
        <authorList>
            <person name="Wang L."/>
            <person name="Zhang D."/>
        </authorList>
    </citation>
    <scope>NUCLEOTIDE SEQUENCE</scope>
    <source>
        <strain evidence="2">WL0058</strain>
    </source>
</reference>
<dbReference type="PANTHER" id="PTHR42993">
    <property type="entry name" value="MAOC-LIKE DEHYDRATASE DOMAIN-CONTAINING PROTEIN"/>
    <property type="match status" value="1"/>
</dbReference>
<sequence>MPDPGVKYIPRAEYEALVGQEIGLSDWITVTQERINQFAACTGDHQYIHTDPERSRHGPFGKTIAHGFLTLSMIAEMMQKLPRIEGVKVNVNYGLDKVRFISPVPVDSRLRGRFTLSRVAEVKPAVIETVFAVQVEIEGNEKPALVTDWRARRYL</sequence>
<evidence type="ECO:0000259" key="1">
    <source>
        <dbReference type="Pfam" id="PF01575"/>
    </source>
</evidence>
<protein>
    <submittedName>
        <fullName evidence="2">MaoC family dehydratase</fullName>
    </submittedName>
</protein>
<comment type="caution">
    <text evidence="2">The sequence shown here is derived from an EMBL/GenBank/DDBJ whole genome shotgun (WGS) entry which is preliminary data.</text>
</comment>
<gene>
    <name evidence="2" type="ORF">K1W69_03875</name>
</gene>
<dbReference type="AlphaFoldDB" id="A0AAE2ZMY7"/>